<reference evidence="2" key="1">
    <citation type="journal article" date="2015" name="Nature">
        <title>Complex archaea that bridge the gap between prokaryotes and eukaryotes.</title>
        <authorList>
            <person name="Spang A."/>
            <person name="Saw J.H."/>
            <person name="Jorgensen S.L."/>
            <person name="Zaremba-Niedzwiedzka K."/>
            <person name="Martijn J."/>
            <person name="Lind A.E."/>
            <person name="van Eijk R."/>
            <person name="Schleper C."/>
            <person name="Guy L."/>
            <person name="Ettema T.J."/>
        </authorList>
    </citation>
    <scope>NUCLEOTIDE SEQUENCE</scope>
</reference>
<gene>
    <name evidence="2" type="ORF">LCGC14_2791160</name>
</gene>
<protein>
    <submittedName>
        <fullName evidence="2">Uncharacterized protein</fullName>
    </submittedName>
</protein>
<organism evidence="2">
    <name type="scientific">marine sediment metagenome</name>
    <dbReference type="NCBI Taxonomy" id="412755"/>
    <lineage>
        <taxon>unclassified sequences</taxon>
        <taxon>metagenomes</taxon>
        <taxon>ecological metagenomes</taxon>
    </lineage>
</organism>
<comment type="caution">
    <text evidence="2">The sequence shown here is derived from an EMBL/GenBank/DDBJ whole genome shotgun (WGS) entry which is preliminary data.</text>
</comment>
<feature type="compositionally biased region" description="Polar residues" evidence="1">
    <location>
        <begin position="7"/>
        <end position="16"/>
    </location>
</feature>
<proteinExistence type="predicted"/>
<feature type="region of interest" description="Disordered" evidence="1">
    <location>
        <begin position="1"/>
        <end position="24"/>
    </location>
</feature>
<name>A0A0F8YQJ2_9ZZZZ</name>
<feature type="non-terminal residue" evidence="2">
    <location>
        <position position="122"/>
    </location>
</feature>
<sequence length="122" mass="13945">MTKKAQHPNTTRSAISGPTADKPRSFVSQTDELAQMFTKPVWHNPNKVGKYLEGGLKPIEAFCSDIQSNLIYWAIEGVTTFYRTPDFWYMFQLADASGVMGNPSLTGEIIWMTRHRNDSWER</sequence>
<evidence type="ECO:0000256" key="1">
    <source>
        <dbReference type="SAM" id="MobiDB-lite"/>
    </source>
</evidence>
<accession>A0A0F8YQJ2</accession>
<dbReference type="EMBL" id="LAZR01052119">
    <property type="protein sequence ID" value="KKK83657.1"/>
    <property type="molecule type" value="Genomic_DNA"/>
</dbReference>
<evidence type="ECO:0000313" key="2">
    <source>
        <dbReference type="EMBL" id="KKK83657.1"/>
    </source>
</evidence>
<dbReference type="AlphaFoldDB" id="A0A0F8YQJ2"/>